<sequence length="125" mass="12621">MNVALWIVAGVLAAVYLAVGVAKLAIPYDRLTANKNMAWAGDFSPGAVKAIGAVEVLGAVGLILPQATGVAEALTPWAAVGLVLVQAGAIVVHARRGELAATLPVNLVLLVLAAFVAIGRFAGWG</sequence>
<evidence type="ECO:0000256" key="2">
    <source>
        <dbReference type="ARBA" id="ARBA00022692"/>
    </source>
</evidence>
<comment type="subcellular location">
    <subcellularLocation>
        <location evidence="1">Membrane</location>
        <topology evidence="1">Multi-pass membrane protein</topology>
    </subcellularLocation>
</comment>
<accession>A0ABP8NZW1</accession>
<dbReference type="Pfam" id="PF13564">
    <property type="entry name" value="DoxX_2"/>
    <property type="match status" value="1"/>
</dbReference>
<evidence type="ECO:0000256" key="1">
    <source>
        <dbReference type="ARBA" id="ARBA00004141"/>
    </source>
</evidence>
<dbReference type="RefSeq" id="WP_345343439.1">
    <property type="nucleotide sequence ID" value="NZ_BAABFB010000029.1"/>
</dbReference>
<dbReference type="Proteomes" id="UP001501183">
    <property type="component" value="Unassembled WGS sequence"/>
</dbReference>
<protein>
    <submittedName>
        <fullName evidence="6">DoxX family protein</fullName>
    </submittedName>
</protein>
<reference evidence="7" key="1">
    <citation type="journal article" date="2019" name="Int. J. Syst. Evol. Microbiol.">
        <title>The Global Catalogue of Microorganisms (GCM) 10K type strain sequencing project: providing services to taxonomists for standard genome sequencing and annotation.</title>
        <authorList>
            <consortium name="The Broad Institute Genomics Platform"/>
            <consortium name="The Broad Institute Genome Sequencing Center for Infectious Disease"/>
            <person name="Wu L."/>
            <person name="Ma J."/>
        </authorList>
    </citation>
    <scope>NUCLEOTIDE SEQUENCE [LARGE SCALE GENOMIC DNA]</scope>
    <source>
        <strain evidence="7">JCM 32206</strain>
    </source>
</reference>
<dbReference type="InterPro" id="IPR032808">
    <property type="entry name" value="DoxX"/>
</dbReference>
<evidence type="ECO:0000313" key="7">
    <source>
        <dbReference type="Proteomes" id="UP001501183"/>
    </source>
</evidence>
<name>A0ABP8NZW1_9NOCA</name>
<dbReference type="EMBL" id="BAABFB010000029">
    <property type="protein sequence ID" value="GAA4476391.1"/>
    <property type="molecule type" value="Genomic_DNA"/>
</dbReference>
<keyword evidence="3 5" id="KW-1133">Transmembrane helix</keyword>
<gene>
    <name evidence="6" type="ORF">GCM10023094_16160</name>
</gene>
<evidence type="ECO:0000256" key="3">
    <source>
        <dbReference type="ARBA" id="ARBA00022989"/>
    </source>
</evidence>
<feature type="transmembrane region" description="Helical" evidence="5">
    <location>
        <begin position="74"/>
        <end position="92"/>
    </location>
</feature>
<keyword evidence="4 5" id="KW-0472">Membrane</keyword>
<feature type="transmembrane region" description="Helical" evidence="5">
    <location>
        <begin position="47"/>
        <end position="68"/>
    </location>
</feature>
<keyword evidence="7" id="KW-1185">Reference proteome</keyword>
<evidence type="ECO:0000256" key="5">
    <source>
        <dbReference type="SAM" id="Phobius"/>
    </source>
</evidence>
<evidence type="ECO:0000313" key="6">
    <source>
        <dbReference type="EMBL" id="GAA4476391.1"/>
    </source>
</evidence>
<proteinExistence type="predicted"/>
<organism evidence="6 7">
    <name type="scientific">Rhodococcus olei</name>
    <dbReference type="NCBI Taxonomy" id="2161675"/>
    <lineage>
        <taxon>Bacteria</taxon>
        <taxon>Bacillati</taxon>
        <taxon>Actinomycetota</taxon>
        <taxon>Actinomycetes</taxon>
        <taxon>Mycobacteriales</taxon>
        <taxon>Nocardiaceae</taxon>
        <taxon>Rhodococcus</taxon>
    </lineage>
</organism>
<feature type="transmembrane region" description="Helical" evidence="5">
    <location>
        <begin position="99"/>
        <end position="122"/>
    </location>
</feature>
<evidence type="ECO:0000256" key="4">
    <source>
        <dbReference type="ARBA" id="ARBA00023136"/>
    </source>
</evidence>
<keyword evidence="2 5" id="KW-0812">Transmembrane</keyword>
<feature type="transmembrane region" description="Helical" evidence="5">
    <location>
        <begin position="6"/>
        <end position="26"/>
    </location>
</feature>
<comment type="caution">
    <text evidence="6">The sequence shown here is derived from an EMBL/GenBank/DDBJ whole genome shotgun (WGS) entry which is preliminary data.</text>
</comment>